<dbReference type="PANTHER" id="PTHR37810:SF5">
    <property type="entry name" value="IMMUNITY PROTEIN SDPI"/>
    <property type="match status" value="1"/>
</dbReference>
<feature type="transmembrane region" description="Helical" evidence="1">
    <location>
        <begin position="44"/>
        <end position="63"/>
    </location>
</feature>
<dbReference type="Pfam" id="PF13630">
    <property type="entry name" value="SdpI"/>
    <property type="match status" value="1"/>
</dbReference>
<dbReference type="RefSeq" id="WP_114068648.1">
    <property type="nucleotide sequence ID" value="NZ_CP030850.1"/>
</dbReference>
<keyword evidence="4" id="KW-1185">Reference proteome</keyword>
<feature type="transmembrane region" description="Helical" evidence="1">
    <location>
        <begin position="113"/>
        <end position="133"/>
    </location>
</feature>
<name>A0A344TMK9_9BACT</name>
<organism evidence="3 4">
    <name type="scientific">Runella rosea</name>
    <dbReference type="NCBI Taxonomy" id="2259595"/>
    <lineage>
        <taxon>Bacteria</taxon>
        <taxon>Pseudomonadati</taxon>
        <taxon>Bacteroidota</taxon>
        <taxon>Cytophagia</taxon>
        <taxon>Cytophagales</taxon>
        <taxon>Spirosomataceae</taxon>
        <taxon>Runella</taxon>
    </lineage>
</organism>
<dbReference type="KEGG" id="run:DR864_20080"/>
<accession>A0A344TMK9</accession>
<dbReference type="InterPro" id="IPR025962">
    <property type="entry name" value="SdpI/YhfL"/>
</dbReference>
<protein>
    <recommendedName>
        <fullName evidence="2">DUF1648 domain-containing protein</fullName>
    </recommendedName>
</protein>
<reference evidence="3 4" key="1">
    <citation type="submission" date="2018-07" db="EMBL/GenBank/DDBJ databases">
        <title>Genome sequencing of Runella.</title>
        <authorList>
            <person name="Baek M.-G."/>
            <person name="Yi H."/>
        </authorList>
    </citation>
    <scope>NUCLEOTIDE SEQUENCE [LARGE SCALE GENOMIC DNA]</scope>
    <source>
        <strain evidence="3 4">HYN0085</strain>
    </source>
</reference>
<evidence type="ECO:0000256" key="1">
    <source>
        <dbReference type="SAM" id="Phobius"/>
    </source>
</evidence>
<gene>
    <name evidence="3" type="ORF">DR864_20080</name>
</gene>
<dbReference type="Pfam" id="PF07853">
    <property type="entry name" value="DUF1648"/>
    <property type="match status" value="1"/>
</dbReference>
<dbReference type="Proteomes" id="UP000251993">
    <property type="component" value="Chromosome"/>
</dbReference>
<dbReference type="EMBL" id="CP030850">
    <property type="protein sequence ID" value="AXE19880.1"/>
    <property type="molecule type" value="Genomic_DNA"/>
</dbReference>
<keyword evidence="1" id="KW-1133">Transmembrane helix</keyword>
<feature type="transmembrane region" description="Helical" evidence="1">
    <location>
        <begin position="7"/>
        <end position="24"/>
    </location>
</feature>
<feature type="transmembrane region" description="Helical" evidence="1">
    <location>
        <begin position="187"/>
        <end position="206"/>
    </location>
</feature>
<dbReference type="GO" id="GO:0009636">
    <property type="term" value="P:response to toxic substance"/>
    <property type="evidence" value="ECO:0007669"/>
    <property type="project" value="TreeGrafter"/>
</dbReference>
<dbReference type="PANTHER" id="PTHR37810">
    <property type="entry name" value="IMMUNITY PROTEIN SDPI"/>
    <property type="match status" value="1"/>
</dbReference>
<dbReference type="InterPro" id="IPR026272">
    <property type="entry name" value="SdpI"/>
</dbReference>
<feature type="transmembrane region" description="Helical" evidence="1">
    <location>
        <begin position="162"/>
        <end position="181"/>
    </location>
</feature>
<dbReference type="InterPro" id="IPR012867">
    <property type="entry name" value="DUF1648"/>
</dbReference>
<dbReference type="OrthoDB" id="9808690at2"/>
<feature type="domain" description="DUF1648" evidence="2">
    <location>
        <begin position="13"/>
        <end position="56"/>
    </location>
</feature>
<feature type="transmembrane region" description="Helical" evidence="1">
    <location>
        <begin position="83"/>
        <end position="101"/>
    </location>
</feature>
<dbReference type="AlphaFoldDB" id="A0A344TMK9"/>
<dbReference type="PIRSF" id="PIRSF038959">
    <property type="entry name" value="SdpI"/>
    <property type="match status" value="1"/>
</dbReference>
<sequence>MKNSLNYLMLAAIAAPLIYLAFVWNQLPDIVPTHFGPSGKPDAFGPKWTLGILTVVSIGLYFLMRNVPHLDPRLNQANVSEHYPKLILLVLTFLGAIHILIIRSALEQMAGEVFINLVFIGVFLLLAGIGNYLNTIKSNYFVGIRTPWTLESETVWRKTHQMGAKLFFAMGIVGALVVVWLPEMWKIVWTLSLIFATVIWVFVYSYRAHKQEQANR</sequence>
<keyword evidence="1" id="KW-0812">Transmembrane</keyword>
<proteinExistence type="predicted"/>
<keyword evidence="1" id="KW-0472">Membrane</keyword>
<evidence type="ECO:0000313" key="4">
    <source>
        <dbReference type="Proteomes" id="UP000251993"/>
    </source>
</evidence>
<evidence type="ECO:0000313" key="3">
    <source>
        <dbReference type="EMBL" id="AXE19880.1"/>
    </source>
</evidence>
<evidence type="ECO:0000259" key="2">
    <source>
        <dbReference type="Pfam" id="PF07853"/>
    </source>
</evidence>